<keyword evidence="2" id="KW-0342">GTP-binding</keyword>
<dbReference type="PANTHER" id="PTHR43261">
    <property type="entry name" value="TRANSLATION ELONGATION FACTOR G-RELATED"/>
    <property type="match status" value="1"/>
</dbReference>
<proteinExistence type="predicted"/>
<keyword evidence="4" id="KW-0251">Elongation factor</keyword>
<name>A0A7V5HQA6_UNCW3</name>
<dbReference type="CDD" id="cd04170">
    <property type="entry name" value="EF-G_bact"/>
    <property type="match status" value="1"/>
</dbReference>
<feature type="non-terminal residue" evidence="4">
    <location>
        <position position="382"/>
    </location>
</feature>
<keyword evidence="1" id="KW-0547">Nucleotide-binding</keyword>
<dbReference type="PROSITE" id="PS51722">
    <property type="entry name" value="G_TR_2"/>
    <property type="match status" value="1"/>
</dbReference>
<dbReference type="SUPFAM" id="SSF52540">
    <property type="entry name" value="P-loop containing nucleoside triphosphate hydrolases"/>
    <property type="match status" value="1"/>
</dbReference>
<dbReference type="Pfam" id="PF22042">
    <property type="entry name" value="EF-G_D2"/>
    <property type="match status" value="1"/>
</dbReference>
<evidence type="ECO:0000256" key="1">
    <source>
        <dbReference type="ARBA" id="ARBA00022741"/>
    </source>
</evidence>
<dbReference type="Proteomes" id="UP000886050">
    <property type="component" value="Unassembled WGS sequence"/>
</dbReference>
<evidence type="ECO:0000259" key="3">
    <source>
        <dbReference type="PROSITE" id="PS51722"/>
    </source>
</evidence>
<keyword evidence="4" id="KW-0648">Protein biosynthesis</keyword>
<dbReference type="Pfam" id="PF00009">
    <property type="entry name" value="GTP_EFTU"/>
    <property type="match status" value="1"/>
</dbReference>
<dbReference type="GO" id="GO:0003924">
    <property type="term" value="F:GTPase activity"/>
    <property type="evidence" value="ECO:0007669"/>
    <property type="project" value="InterPro"/>
</dbReference>
<dbReference type="SUPFAM" id="SSF50447">
    <property type="entry name" value="Translation proteins"/>
    <property type="match status" value="1"/>
</dbReference>
<reference evidence="4" key="1">
    <citation type="journal article" date="2020" name="mSystems">
        <title>Genome- and Community-Level Interaction Insights into Carbon Utilization and Element Cycling Functions of Hydrothermarchaeota in Hydrothermal Sediment.</title>
        <authorList>
            <person name="Zhou Z."/>
            <person name="Liu Y."/>
            <person name="Xu W."/>
            <person name="Pan J."/>
            <person name="Luo Z.H."/>
            <person name="Li M."/>
        </authorList>
    </citation>
    <scope>NUCLEOTIDE SEQUENCE [LARGE SCALE GENOMIC DNA]</scope>
    <source>
        <strain evidence="4">HyVt-96</strain>
    </source>
</reference>
<dbReference type="CDD" id="cd04088">
    <property type="entry name" value="EFG_mtEFG_II"/>
    <property type="match status" value="1"/>
</dbReference>
<accession>A0A7V5HQA6</accession>
<dbReference type="GO" id="GO:0032790">
    <property type="term" value="P:ribosome disassembly"/>
    <property type="evidence" value="ECO:0007669"/>
    <property type="project" value="TreeGrafter"/>
</dbReference>
<dbReference type="InterPro" id="IPR000795">
    <property type="entry name" value="T_Tr_GTP-bd_dom"/>
</dbReference>
<dbReference type="InterPro" id="IPR053905">
    <property type="entry name" value="EF-G-like_DII"/>
</dbReference>
<dbReference type="EMBL" id="DRTX01000160">
    <property type="protein sequence ID" value="HHF53346.1"/>
    <property type="molecule type" value="Genomic_DNA"/>
</dbReference>
<dbReference type="GO" id="GO:0005525">
    <property type="term" value="F:GTP binding"/>
    <property type="evidence" value="ECO:0007669"/>
    <property type="project" value="UniProtKB-KW"/>
</dbReference>
<evidence type="ECO:0000313" key="4">
    <source>
        <dbReference type="EMBL" id="HHF53346.1"/>
    </source>
</evidence>
<dbReference type="PANTHER" id="PTHR43261:SF6">
    <property type="entry name" value="ELONGATION FACTOR G-LIKE PROTEIN"/>
    <property type="match status" value="1"/>
</dbReference>
<dbReference type="InterPro" id="IPR009000">
    <property type="entry name" value="Transl_B-barrel_sf"/>
</dbReference>
<comment type="caution">
    <text evidence="4">The sequence shown here is derived from an EMBL/GenBank/DDBJ whole genome shotgun (WGS) entry which is preliminary data.</text>
</comment>
<dbReference type="AlphaFoldDB" id="A0A7V5HQA6"/>
<dbReference type="Gene3D" id="3.40.50.300">
    <property type="entry name" value="P-loop containing nucleotide triphosphate hydrolases"/>
    <property type="match status" value="1"/>
</dbReference>
<gene>
    <name evidence="4" type="primary">fusA</name>
    <name evidence="4" type="ORF">ENL43_03165</name>
</gene>
<dbReference type="InterPro" id="IPR027417">
    <property type="entry name" value="P-loop_NTPase"/>
</dbReference>
<dbReference type="Gene3D" id="2.40.30.10">
    <property type="entry name" value="Translation factors"/>
    <property type="match status" value="1"/>
</dbReference>
<protein>
    <submittedName>
        <fullName evidence="4">Elongation factor G</fullName>
    </submittedName>
</protein>
<sequence>MEVKKIRNFALIGHGGAGKTSLAEAMFYKAGVTNRLGSVEQGNTIMDFDPEEVKRQISINLGVGHLEWKEHLFNIIDAPGYLDFAGEVCAALRIADNVVVVIDAASGVEVGTEKYYEIAKKRNLPTFIYVNKMTAQEIDLDALWEDLRQYFGHGVTPFQIPLGKGANFKGVFDLVHGDLNSLDPEFKEKAEEEKEKFRENIIELSEELLEKYMEGEEIKDEELIPVLKDGIIKREIIPVIFGDAKQAVGIDELLDTLMNFGASPLEGPEEKGILNGEEVIVKKDPDGKTVVFVFKTLQEAHLGELYFVKVISGKLQSGTELLNVNKGKSEKINQIYFVRGKERKETKELGCGMIGALVKLKETKTNDTLADKDYPVALTPIE</sequence>
<dbReference type="PRINTS" id="PR00315">
    <property type="entry name" value="ELONGATNFCT"/>
</dbReference>
<feature type="domain" description="Tr-type G" evidence="3">
    <location>
        <begin position="4"/>
        <end position="265"/>
    </location>
</feature>
<organism evidence="4">
    <name type="scientific">candidate division WOR-3 bacterium</name>
    <dbReference type="NCBI Taxonomy" id="2052148"/>
    <lineage>
        <taxon>Bacteria</taxon>
        <taxon>Bacteria division WOR-3</taxon>
    </lineage>
</organism>
<dbReference type="GO" id="GO:0003746">
    <property type="term" value="F:translation elongation factor activity"/>
    <property type="evidence" value="ECO:0007669"/>
    <property type="project" value="UniProtKB-KW"/>
</dbReference>
<evidence type="ECO:0000256" key="2">
    <source>
        <dbReference type="ARBA" id="ARBA00023134"/>
    </source>
</evidence>